<evidence type="ECO:0000313" key="2">
    <source>
        <dbReference type="Proteomes" id="UP001432027"/>
    </source>
</evidence>
<accession>A0AAV5SAZ8</accession>
<protein>
    <submittedName>
        <fullName evidence="1">Uncharacterized protein</fullName>
    </submittedName>
</protein>
<feature type="non-terminal residue" evidence="1">
    <location>
        <position position="1"/>
    </location>
</feature>
<reference evidence="1" key="1">
    <citation type="submission" date="2023-10" db="EMBL/GenBank/DDBJ databases">
        <title>Genome assembly of Pristionchus species.</title>
        <authorList>
            <person name="Yoshida K."/>
            <person name="Sommer R.J."/>
        </authorList>
    </citation>
    <scope>NUCLEOTIDE SEQUENCE</scope>
    <source>
        <strain evidence="1">RS0144</strain>
    </source>
</reference>
<name>A0AAV5SAZ8_9BILA</name>
<organism evidence="1 2">
    <name type="scientific">Pristionchus entomophagus</name>
    <dbReference type="NCBI Taxonomy" id="358040"/>
    <lineage>
        <taxon>Eukaryota</taxon>
        <taxon>Metazoa</taxon>
        <taxon>Ecdysozoa</taxon>
        <taxon>Nematoda</taxon>
        <taxon>Chromadorea</taxon>
        <taxon>Rhabditida</taxon>
        <taxon>Rhabditina</taxon>
        <taxon>Diplogasteromorpha</taxon>
        <taxon>Diplogasteroidea</taxon>
        <taxon>Neodiplogasteridae</taxon>
        <taxon>Pristionchus</taxon>
    </lineage>
</organism>
<feature type="non-terminal residue" evidence="1">
    <location>
        <position position="142"/>
    </location>
</feature>
<dbReference type="Proteomes" id="UP001432027">
    <property type="component" value="Unassembled WGS sequence"/>
</dbReference>
<keyword evidence="2" id="KW-1185">Reference proteome</keyword>
<comment type="caution">
    <text evidence="1">The sequence shown here is derived from an EMBL/GenBank/DDBJ whole genome shotgun (WGS) entry which is preliminary data.</text>
</comment>
<evidence type="ECO:0000313" key="1">
    <source>
        <dbReference type="EMBL" id="GMS79792.1"/>
    </source>
</evidence>
<sequence>DEDSVWDEQKNKAPMTFQMLKDKVSDAVENWNDKEEVYSQKENAPDMLCEIDEDDKKVHKILKKLEKHDGTFKKLVKKIKKFFKTRKEALDCSKLSSEGDECLCEEDSNEAFCFLESILFCSSKYTKSERQWRKECKAVGLD</sequence>
<proteinExistence type="predicted"/>
<dbReference type="EMBL" id="BTSX01000001">
    <property type="protein sequence ID" value="GMS79792.1"/>
    <property type="molecule type" value="Genomic_DNA"/>
</dbReference>
<dbReference type="AlphaFoldDB" id="A0AAV5SAZ8"/>
<gene>
    <name evidence="1" type="ORF">PENTCL1PPCAC_1967</name>
</gene>